<dbReference type="InterPro" id="IPR013083">
    <property type="entry name" value="Znf_RING/FYVE/PHD"/>
</dbReference>
<feature type="transmembrane region" description="Helical" evidence="4">
    <location>
        <begin position="459"/>
        <end position="481"/>
    </location>
</feature>
<keyword evidence="1" id="KW-0479">Metal-binding</keyword>
<keyword evidence="4" id="KW-0812">Transmembrane</keyword>
<feature type="transmembrane region" description="Helical" evidence="4">
    <location>
        <begin position="759"/>
        <end position="782"/>
    </location>
</feature>
<feature type="transmembrane region" description="Helical" evidence="4">
    <location>
        <begin position="718"/>
        <end position="738"/>
    </location>
</feature>
<protein>
    <submittedName>
        <fullName evidence="6">E3 ubiquitin ligase SUD1</fullName>
    </submittedName>
</protein>
<feature type="transmembrane region" description="Helical" evidence="4">
    <location>
        <begin position="357"/>
        <end position="377"/>
    </location>
</feature>
<feature type="transmembrane region" description="Helical" evidence="4">
    <location>
        <begin position="328"/>
        <end position="350"/>
    </location>
</feature>
<keyword evidence="4" id="KW-1133">Transmembrane helix</keyword>
<proteinExistence type="predicted"/>
<keyword evidence="4" id="KW-0472">Membrane</keyword>
<accession>A0ABD1BGY5</accession>
<dbReference type="SUPFAM" id="SSF57850">
    <property type="entry name" value="RING/U-box"/>
    <property type="match status" value="1"/>
</dbReference>
<dbReference type="InterPro" id="IPR056521">
    <property type="entry name" value="MARCHF6-like_C"/>
</dbReference>
<feature type="transmembrane region" description="Helical" evidence="4">
    <location>
        <begin position="259"/>
        <end position="284"/>
    </location>
</feature>
<feature type="transmembrane region" description="Helical" evidence="4">
    <location>
        <begin position="419"/>
        <end position="439"/>
    </location>
</feature>
<evidence type="ECO:0000256" key="3">
    <source>
        <dbReference type="ARBA" id="ARBA00022833"/>
    </source>
</evidence>
<dbReference type="PROSITE" id="PS51292">
    <property type="entry name" value="ZF_RING_CH"/>
    <property type="match status" value="1"/>
</dbReference>
<reference evidence="6 7" key="1">
    <citation type="submission" date="2024-04" db="EMBL/GenBank/DDBJ databases">
        <title>Genome assembly C_amara_ONT_v2.</title>
        <authorList>
            <person name="Yant L."/>
            <person name="Moore C."/>
            <person name="Slenker M."/>
        </authorList>
    </citation>
    <scope>NUCLEOTIDE SEQUENCE [LARGE SCALE GENOMIC DNA]</scope>
    <source>
        <tissue evidence="6">Leaf</tissue>
    </source>
</reference>
<gene>
    <name evidence="6" type="ORF">V5N11_023858</name>
</gene>
<dbReference type="Pfam" id="PF12906">
    <property type="entry name" value="RINGv"/>
    <property type="match status" value="1"/>
</dbReference>
<feature type="transmembrane region" description="Helical" evidence="4">
    <location>
        <begin position="853"/>
        <end position="872"/>
    </location>
</feature>
<sequence length="949" mass="109333">MDVSPAITELGGYGHNIPAVETDSDEDVCRICRSPEEPENPLRYPCLCRGSIKYVHQDCLRLWLNRRGNKQCEVCGRSYSFVPVYSENAPERLPCNEFLIGVLLRVARYMKLIVPWIVVFLFNTYCTSLHPLGQELTAELQREFWFASSWAGLVYIILIVIFMNTITLIRIQVEEHIVRRFPGGFRAEILIGNGLRQGVTGGVLQVLWKYTKILCDWYFVKFIHFLGRPPRRLIFVPLNVPLVEFGVLQRLLFFLDDDAFAVLAISVYVSILFVLLPFSIGWVVLATVGGSYLSGYSPVTLGYMMMLSIPIAYFSILFTLRQCSFPAILRWVSLGFHFVAVKFPCLLWAFSVKACKNLYVMLSIPFAYFGILFTLRQYSFPAILQWVSLGFHFVAVKFPCLLWVFSVKACKNLYVIKDAFVLCFKIGVLPWIIGYWLQICTSPLFGTTFSQRFENFSQLSFLVSVPWLLGLICVVAADAYMNLIQEIIHQRAFWYLLDVTDPDYKITKLNLGYTFFAFASHGVLLVILFHLPIRAITLISPSFFPLEFWITDEKPLIGAYSIYFNLMHDGPRWLIKHTKPAIRLIVRNWIVTVSSWLQLSDFLLVVPQGEGFRRADQNMRPLMQPRRELDDNPWLPLYIIAEGSMIIWHVSQNAEEDIKDQRDNWFLPRIALMLVLAALSLFLFSTTFMALPILVGRVFFDSISFIMLRFGIKPDDFFAFWIGCYILRGIYISTCFVADHIQKGRIDLFLKFVLIRIRNGLLFSIWIFVIPGLLGLLIDLMIIIPSRVALNESPVYILTQDWLIGVVVLHTWILLTMLTPINCFATKAWRGKFERIRNVGINRLPSMWLLRDVTGSMINTLLITLSIPYLLVKALFPLLGFSQSINSAVERFIWPALLALITVWFMAKLTRDLIIYLHQLVFNELYLVGERVDNLTEDTEHRVIIHGGV</sequence>
<keyword evidence="7" id="KW-1185">Reference proteome</keyword>
<dbReference type="Gene3D" id="3.30.40.10">
    <property type="entry name" value="Zinc/RING finger domain, C3HC4 (zinc finger)"/>
    <property type="match status" value="1"/>
</dbReference>
<feature type="transmembrane region" description="Helical" evidence="4">
    <location>
        <begin position="511"/>
        <end position="533"/>
    </location>
</feature>
<feature type="transmembrane region" description="Helical" evidence="4">
    <location>
        <begin position="892"/>
        <end position="910"/>
    </location>
</feature>
<evidence type="ECO:0000259" key="5">
    <source>
        <dbReference type="PROSITE" id="PS51292"/>
    </source>
</evidence>
<feature type="transmembrane region" description="Helical" evidence="4">
    <location>
        <begin position="296"/>
        <end position="316"/>
    </location>
</feature>
<dbReference type="EMBL" id="JBANAX010000379">
    <property type="protein sequence ID" value="KAL1211876.1"/>
    <property type="molecule type" value="Genomic_DNA"/>
</dbReference>
<dbReference type="Pfam" id="PF23113">
    <property type="entry name" value="MARCHF6_C"/>
    <property type="match status" value="1"/>
</dbReference>
<dbReference type="SMART" id="SM00744">
    <property type="entry name" value="RINGv"/>
    <property type="match status" value="1"/>
</dbReference>
<feature type="transmembrane region" description="Helical" evidence="4">
    <location>
        <begin position="633"/>
        <end position="650"/>
    </location>
</feature>
<keyword evidence="2" id="KW-0863">Zinc-finger</keyword>
<feature type="transmembrane region" description="Helical" evidence="4">
    <location>
        <begin position="802"/>
        <end position="825"/>
    </location>
</feature>
<dbReference type="InterPro" id="IPR011016">
    <property type="entry name" value="Znf_RING-CH"/>
</dbReference>
<feature type="domain" description="RING-CH-type" evidence="5">
    <location>
        <begin position="21"/>
        <end position="82"/>
    </location>
</feature>
<evidence type="ECO:0000256" key="1">
    <source>
        <dbReference type="ARBA" id="ARBA00022723"/>
    </source>
</evidence>
<evidence type="ECO:0000256" key="2">
    <source>
        <dbReference type="ARBA" id="ARBA00022771"/>
    </source>
</evidence>
<organism evidence="6 7">
    <name type="scientific">Cardamine amara subsp. amara</name>
    <dbReference type="NCBI Taxonomy" id="228776"/>
    <lineage>
        <taxon>Eukaryota</taxon>
        <taxon>Viridiplantae</taxon>
        <taxon>Streptophyta</taxon>
        <taxon>Embryophyta</taxon>
        <taxon>Tracheophyta</taxon>
        <taxon>Spermatophyta</taxon>
        <taxon>Magnoliopsida</taxon>
        <taxon>eudicotyledons</taxon>
        <taxon>Gunneridae</taxon>
        <taxon>Pentapetalae</taxon>
        <taxon>rosids</taxon>
        <taxon>malvids</taxon>
        <taxon>Brassicales</taxon>
        <taxon>Brassicaceae</taxon>
        <taxon>Cardamineae</taxon>
        <taxon>Cardamine</taxon>
    </lineage>
</organism>
<feature type="transmembrane region" description="Helical" evidence="4">
    <location>
        <begin position="144"/>
        <end position="169"/>
    </location>
</feature>
<dbReference type="GO" id="GO:0008270">
    <property type="term" value="F:zinc ion binding"/>
    <property type="evidence" value="ECO:0007669"/>
    <property type="project" value="UniProtKB-KW"/>
</dbReference>
<dbReference type="AlphaFoldDB" id="A0ABD1BGY5"/>
<comment type="caution">
    <text evidence="6">The sequence shown here is derived from an EMBL/GenBank/DDBJ whole genome shotgun (WGS) entry which is preliminary data.</text>
</comment>
<dbReference type="Proteomes" id="UP001558713">
    <property type="component" value="Unassembled WGS sequence"/>
</dbReference>
<feature type="transmembrane region" description="Helical" evidence="4">
    <location>
        <begin position="383"/>
        <end position="407"/>
    </location>
</feature>
<evidence type="ECO:0000313" key="7">
    <source>
        <dbReference type="Proteomes" id="UP001558713"/>
    </source>
</evidence>
<name>A0ABD1BGY5_CARAN</name>
<evidence type="ECO:0000313" key="6">
    <source>
        <dbReference type="EMBL" id="KAL1211876.1"/>
    </source>
</evidence>
<feature type="transmembrane region" description="Helical" evidence="4">
    <location>
        <begin position="671"/>
        <end position="698"/>
    </location>
</feature>
<feature type="transmembrane region" description="Helical" evidence="4">
    <location>
        <begin position="112"/>
        <end position="132"/>
    </location>
</feature>
<dbReference type="CDD" id="cd16702">
    <property type="entry name" value="RING_CH-C4HC3_MARCH6"/>
    <property type="match status" value="1"/>
</dbReference>
<keyword evidence="3" id="KW-0862">Zinc</keyword>
<dbReference type="PANTHER" id="PTHR13145:SF7">
    <property type="entry name" value="RING-CH-TYPE DOMAIN-CONTAINING PROTEIN"/>
    <property type="match status" value="1"/>
</dbReference>
<dbReference type="PANTHER" id="PTHR13145">
    <property type="entry name" value="SSM4 PROTEIN"/>
    <property type="match status" value="1"/>
</dbReference>
<evidence type="ECO:0000256" key="4">
    <source>
        <dbReference type="SAM" id="Phobius"/>
    </source>
</evidence>
<feature type="transmembrane region" description="Helical" evidence="4">
    <location>
        <begin position="233"/>
        <end position="253"/>
    </location>
</feature>